<evidence type="ECO:0000313" key="2">
    <source>
        <dbReference type="EMBL" id="UOO94131.1"/>
    </source>
</evidence>
<dbReference type="KEGG" id="hdo:MUK72_09120"/>
<dbReference type="AlphaFoldDB" id="A0AAV3SDT5"/>
<gene>
    <name evidence="1" type="ORF">GCM10008985_06990</name>
    <name evidence="2" type="ORF">MUK72_09120</name>
</gene>
<reference evidence="1" key="1">
    <citation type="journal article" date="2014" name="Int. J. Syst. Evol. Microbiol.">
        <title>Complete genome sequence of Corynebacterium casei LMG S-19264T (=DSM 44701T), isolated from a smear-ripened cheese.</title>
        <authorList>
            <consortium name="US DOE Joint Genome Institute (JGI-PGF)"/>
            <person name="Walter F."/>
            <person name="Albersmeier A."/>
            <person name="Kalinowski J."/>
            <person name="Ruckert C."/>
        </authorList>
    </citation>
    <scope>NUCLEOTIDE SEQUENCE</scope>
    <source>
        <strain evidence="1">JCM 12289</strain>
    </source>
</reference>
<dbReference type="Proteomes" id="UP001500962">
    <property type="component" value="Unassembled WGS sequence"/>
</dbReference>
<evidence type="ECO:0000313" key="4">
    <source>
        <dbReference type="Proteomes" id="UP001500962"/>
    </source>
</evidence>
<evidence type="ECO:0000313" key="1">
    <source>
        <dbReference type="EMBL" id="GAA0453851.1"/>
    </source>
</evidence>
<evidence type="ECO:0000313" key="3">
    <source>
        <dbReference type="Proteomes" id="UP000830542"/>
    </source>
</evidence>
<dbReference type="NCBIfam" id="NF011470">
    <property type="entry name" value="PRK14887.1"/>
    <property type="match status" value="1"/>
</dbReference>
<accession>A0AAV3SDT5</accession>
<dbReference type="RefSeq" id="WP_244699278.1">
    <property type="nucleotide sequence ID" value="NZ_BAAADN010000012.1"/>
</dbReference>
<dbReference type="EMBL" id="BAAADN010000012">
    <property type="protein sequence ID" value="GAA0453851.1"/>
    <property type="molecule type" value="Genomic_DNA"/>
</dbReference>
<keyword evidence="3" id="KW-1185">Reference proteome</keyword>
<protein>
    <submittedName>
        <fullName evidence="2">KEOPS complex Pcc1-like subunit</fullName>
    </submittedName>
    <submittedName>
        <fullName evidence="1">KEOPS complex subunit Pcc1</fullName>
    </submittedName>
</protein>
<sequence>MKRARLRTDSAAAGIVAAALEPDNTAEMETTVAGDTIETALERERVGGLRSTVDDYVVNLTVAERIVRIANEHDEADDDRTDNDIA</sequence>
<proteinExistence type="predicted"/>
<name>A0AAV3SDT5_HALDO</name>
<dbReference type="EMBL" id="CP095005">
    <property type="protein sequence ID" value="UOO94131.1"/>
    <property type="molecule type" value="Genomic_DNA"/>
</dbReference>
<dbReference type="Proteomes" id="UP000830542">
    <property type="component" value="Chromosome"/>
</dbReference>
<dbReference type="GeneID" id="71762006"/>
<reference evidence="1" key="3">
    <citation type="submission" date="2023-12" db="EMBL/GenBank/DDBJ databases">
        <authorList>
            <person name="Sun Q."/>
            <person name="Inoue M."/>
        </authorList>
    </citation>
    <scope>NUCLEOTIDE SEQUENCE</scope>
    <source>
        <strain evidence="1">JCM 12289</strain>
    </source>
</reference>
<reference evidence="2" key="2">
    <citation type="submission" date="2022-04" db="EMBL/GenBank/DDBJ databases">
        <title>Sequencing and genomic assembly of Halococcus dombrowskii.</title>
        <authorList>
            <person name="Lim S.W."/>
            <person name="MacLea K.S."/>
        </authorList>
    </citation>
    <scope>NUCLEOTIDE SEQUENCE</scope>
    <source>
        <strain evidence="2">H4</strain>
    </source>
</reference>
<organism evidence="1 4">
    <name type="scientific">Halococcus dombrowskii</name>
    <dbReference type="NCBI Taxonomy" id="179637"/>
    <lineage>
        <taxon>Archaea</taxon>
        <taxon>Methanobacteriati</taxon>
        <taxon>Methanobacteriota</taxon>
        <taxon>Stenosarchaea group</taxon>
        <taxon>Halobacteria</taxon>
        <taxon>Halobacteriales</taxon>
        <taxon>Halococcaceae</taxon>
        <taxon>Halococcus</taxon>
    </lineage>
</organism>